<feature type="domain" description="OmpR/PhoB-type" evidence="4">
    <location>
        <begin position="1"/>
        <end position="99"/>
    </location>
</feature>
<dbReference type="Pfam" id="PF00486">
    <property type="entry name" value="Trans_reg_C"/>
    <property type="match status" value="1"/>
</dbReference>
<dbReference type="InterPro" id="IPR005158">
    <property type="entry name" value="BTAD"/>
</dbReference>
<dbReference type="GO" id="GO:0003677">
    <property type="term" value="F:DNA binding"/>
    <property type="evidence" value="ECO:0007669"/>
    <property type="project" value="UniProtKB-UniRule"/>
</dbReference>
<feature type="DNA-binding region" description="OmpR/PhoB-type" evidence="3">
    <location>
        <begin position="1"/>
        <end position="99"/>
    </location>
</feature>
<dbReference type="SUPFAM" id="SSF46894">
    <property type="entry name" value="C-terminal effector domain of the bipartite response regulators"/>
    <property type="match status" value="1"/>
</dbReference>
<dbReference type="Pfam" id="PF03704">
    <property type="entry name" value="BTAD"/>
    <property type="match status" value="1"/>
</dbReference>
<dbReference type="AlphaFoldDB" id="A0A5M3WFQ9"/>
<sequence length="1032" mass="112067">MAFMRFGVLGPLTVWTADGRAVTIPGLKVRALLADLLIHEGRTVSVDRLVDDLWGEDAPANPSGALQVKVSQLRRALDEAEPGARDLVVSLPPGYALRTSPEAVDSAHFTHLTTQAQDSADPRTVAALLGDALALWRGTAFADFSDDDFTQPTIARLDEQRLAALEHWAEARLELGEHSLLAGELADLTARHPLRERLRAAHIRALYLAGRQSEALAAYADLRERLAEDLGLDPSPDLVALHQAVLNQALSTTAVIRTNLPEPLGDLIGREDAVTEVRTLLEKNRLVTLTGSGGVGKTRLALETARGLIFPDGVWLVELAAIDGSGLAEAIMAALEVQDLGDNRLIDAMRSRNLLLVLDNCEHVIDDVAKLADALLRAAPNLRILATSQEALALPGETVWSVPPLDVPSPTADLATLDQSSAVRLFVTRATAAARDFTLDTDTAPAVATLCRRLDGIPLALELAATRVRALGVHGLVARLDDRFRLLATGHRGAPPRQQTLTAMIDWSWELLTDPERIVLRRLAIHADGCTLEAAEAVCGTPDVLDLLARLVDRSLVTVSHGPEGPRYRLLESVAAYCVDRMREADEYHELQDRHRAYYTDLAEQAQPHLYGPAQRTWLRRLDAEAANFRTAVNLRLVNALTWYWFLRGRLTEARRALETALSQPGKAPAADRATALAWQAGIALLHGDTADKTARREAALALFTDDPARKARAQWFLAYTASDTGVAACATLLDEALATFRQLGDRWGEAAALSTQAKLAHVRGDLSALGTAAERSNVIFTELGERWGQLEATGWLGARAELTGDYDEAERWQRDGLAIAEEFGLWTEVSTRLSWLGWIALQRGDYAQSRLFSEHGLRLAVEQAHLPALVFAEMTLGFAARKDGLTELAETHLRNVLERTHPIDEASPPPHLPMVLAELGFAAEQRGAVTEAVELHRRAFTTALAFNSPRGHAFVAEGLAGALALAGDHCQAARLLGAAARVRTTKELPLAPAEARDVDRITAATRAALGEAAFEAEFSRGADQPLDRQFD</sequence>
<evidence type="ECO:0000256" key="3">
    <source>
        <dbReference type="PROSITE-ProRule" id="PRU01091"/>
    </source>
</evidence>
<dbReference type="SUPFAM" id="SSF48452">
    <property type="entry name" value="TPR-like"/>
    <property type="match status" value="2"/>
</dbReference>
<dbReference type="InterPro" id="IPR001867">
    <property type="entry name" value="OmpR/PhoB-type_DNA-bd"/>
</dbReference>
<dbReference type="SMART" id="SM00862">
    <property type="entry name" value="Trans_reg_C"/>
    <property type="match status" value="1"/>
</dbReference>
<dbReference type="PRINTS" id="PR00364">
    <property type="entry name" value="DISEASERSIST"/>
</dbReference>
<dbReference type="Proteomes" id="UP000331127">
    <property type="component" value="Unassembled WGS sequence"/>
</dbReference>
<dbReference type="InterPro" id="IPR036388">
    <property type="entry name" value="WH-like_DNA-bd_sf"/>
</dbReference>
<comment type="caution">
    <text evidence="5">The sequence shown here is derived from an EMBL/GenBank/DDBJ whole genome shotgun (WGS) entry which is preliminary data.</text>
</comment>
<dbReference type="PROSITE" id="PS51755">
    <property type="entry name" value="OMPR_PHOB"/>
    <property type="match status" value="1"/>
</dbReference>
<accession>A0A5M3WFQ9</accession>
<dbReference type="SMART" id="SM01043">
    <property type="entry name" value="BTAD"/>
    <property type="match status" value="1"/>
</dbReference>
<dbReference type="InterPro" id="IPR027417">
    <property type="entry name" value="P-loop_NTPase"/>
</dbReference>
<dbReference type="InterPro" id="IPR011990">
    <property type="entry name" value="TPR-like_helical_dom_sf"/>
</dbReference>
<dbReference type="InterPro" id="IPR058852">
    <property type="entry name" value="HTH_77"/>
</dbReference>
<reference evidence="5 6" key="1">
    <citation type="submission" date="2019-10" db="EMBL/GenBank/DDBJ databases">
        <title>Whole genome shotgun sequence of Acrocarpospora macrocephala NBRC 16266.</title>
        <authorList>
            <person name="Ichikawa N."/>
            <person name="Kimura A."/>
            <person name="Kitahashi Y."/>
            <person name="Komaki H."/>
            <person name="Oguchi A."/>
        </authorList>
    </citation>
    <scope>NUCLEOTIDE SEQUENCE [LARGE SCALE GENOMIC DNA]</scope>
    <source>
        <strain evidence="5 6">NBRC 16266</strain>
    </source>
</reference>
<gene>
    <name evidence="5" type="ORF">Amac_015300</name>
</gene>
<name>A0A5M3WFQ9_9ACTN</name>
<dbReference type="CDD" id="cd15831">
    <property type="entry name" value="BTAD"/>
    <property type="match status" value="1"/>
</dbReference>
<keyword evidence="6" id="KW-1185">Reference proteome</keyword>
<evidence type="ECO:0000313" key="5">
    <source>
        <dbReference type="EMBL" id="GES07935.1"/>
    </source>
</evidence>
<dbReference type="GO" id="GO:0000160">
    <property type="term" value="P:phosphorelay signal transduction system"/>
    <property type="evidence" value="ECO:0007669"/>
    <property type="project" value="InterPro"/>
</dbReference>
<dbReference type="Gene3D" id="1.25.40.10">
    <property type="entry name" value="Tetratricopeptide repeat domain"/>
    <property type="match status" value="3"/>
</dbReference>
<proteinExistence type="inferred from homology"/>
<evidence type="ECO:0000259" key="4">
    <source>
        <dbReference type="PROSITE" id="PS51755"/>
    </source>
</evidence>
<dbReference type="EMBL" id="BLAE01000008">
    <property type="protein sequence ID" value="GES07935.1"/>
    <property type="molecule type" value="Genomic_DNA"/>
</dbReference>
<dbReference type="Gene3D" id="1.10.10.10">
    <property type="entry name" value="Winged helix-like DNA-binding domain superfamily/Winged helix DNA-binding domain"/>
    <property type="match status" value="1"/>
</dbReference>
<evidence type="ECO:0000313" key="6">
    <source>
        <dbReference type="Proteomes" id="UP000331127"/>
    </source>
</evidence>
<organism evidence="5 6">
    <name type="scientific">Acrocarpospora macrocephala</name>
    <dbReference type="NCBI Taxonomy" id="150177"/>
    <lineage>
        <taxon>Bacteria</taxon>
        <taxon>Bacillati</taxon>
        <taxon>Actinomycetota</taxon>
        <taxon>Actinomycetes</taxon>
        <taxon>Streptosporangiales</taxon>
        <taxon>Streptosporangiaceae</taxon>
        <taxon>Acrocarpospora</taxon>
    </lineage>
</organism>
<protein>
    <submittedName>
        <fullName evidence="5">SARP family transcriptional regulator</fullName>
    </submittedName>
</protein>
<evidence type="ECO:0000256" key="1">
    <source>
        <dbReference type="ARBA" id="ARBA00005820"/>
    </source>
</evidence>
<comment type="similarity">
    <text evidence="1">Belongs to the AfsR/DnrI/RedD regulatory family.</text>
</comment>
<evidence type="ECO:0000256" key="2">
    <source>
        <dbReference type="ARBA" id="ARBA00023125"/>
    </source>
</evidence>
<dbReference type="Pfam" id="PF25872">
    <property type="entry name" value="HTH_77"/>
    <property type="match status" value="1"/>
</dbReference>
<dbReference type="PANTHER" id="PTHR47691:SF3">
    <property type="entry name" value="HTH-TYPE TRANSCRIPTIONAL REGULATOR RV0890C-RELATED"/>
    <property type="match status" value="1"/>
</dbReference>
<dbReference type="SUPFAM" id="SSF52540">
    <property type="entry name" value="P-loop containing nucleoside triphosphate hydrolases"/>
    <property type="match status" value="1"/>
</dbReference>
<dbReference type="GO" id="GO:0006355">
    <property type="term" value="P:regulation of DNA-templated transcription"/>
    <property type="evidence" value="ECO:0007669"/>
    <property type="project" value="InterPro"/>
</dbReference>
<dbReference type="InterPro" id="IPR016032">
    <property type="entry name" value="Sig_transdc_resp-reg_C-effctor"/>
</dbReference>
<dbReference type="Gene3D" id="3.40.50.300">
    <property type="entry name" value="P-loop containing nucleotide triphosphate hydrolases"/>
    <property type="match status" value="1"/>
</dbReference>
<keyword evidence="2 3" id="KW-0238">DNA-binding</keyword>
<dbReference type="PANTHER" id="PTHR47691">
    <property type="entry name" value="REGULATOR-RELATED"/>
    <property type="match status" value="1"/>
</dbReference>